<gene>
    <name evidence="1" type="ORF">QAD02_021100</name>
</gene>
<organism evidence="1 2">
    <name type="scientific">Eretmocerus hayati</name>
    <dbReference type="NCBI Taxonomy" id="131215"/>
    <lineage>
        <taxon>Eukaryota</taxon>
        <taxon>Metazoa</taxon>
        <taxon>Ecdysozoa</taxon>
        <taxon>Arthropoda</taxon>
        <taxon>Hexapoda</taxon>
        <taxon>Insecta</taxon>
        <taxon>Pterygota</taxon>
        <taxon>Neoptera</taxon>
        <taxon>Endopterygota</taxon>
        <taxon>Hymenoptera</taxon>
        <taxon>Apocrita</taxon>
        <taxon>Proctotrupomorpha</taxon>
        <taxon>Chalcidoidea</taxon>
        <taxon>Aphelinidae</taxon>
        <taxon>Aphelininae</taxon>
        <taxon>Eretmocerus</taxon>
    </lineage>
</organism>
<evidence type="ECO:0000313" key="2">
    <source>
        <dbReference type="Proteomes" id="UP001239111"/>
    </source>
</evidence>
<dbReference type="EMBL" id="CM056741">
    <property type="protein sequence ID" value="KAJ8685307.1"/>
    <property type="molecule type" value="Genomic_DNA"/>
</dbReference>
<reference evidence="1" key="1">
    <citation type="submission" date="2023-04" db="EMBL/GenBank/DDBJ databases">
        <title>A chromosome-level genome assembly of the parasitoid wasp Eretmocerus hayati.</title>
        <authorList>
            <person name="Zhong Y."/>
            <person name="Liu S."/>
            <person name="Liu Y."/>
        </authorList>
    </citation>
    <scope>NUCLEOTIDE SEQUENCE</scope>
    <source>
        <strain evidence="1">ZJU_SS_LIU_2023</strain>
    </source>
</reference>
<name>A0ACC2PPJ0_9HYME</name>
<keyword evidence="2" id="KW-1185">Reference proteome</keyword>
<evidence type="ECO:0000313" key="1">
    <source>
        <dbReference type="EMBL" id="KAJ8685307.1"/>
    </source>
</evidence>
<accession>A0ACC2PPJ0</accession>
<sequence>MDSVLKVLSLYPLWTNVPQIDRNSSPHEYQYLKDLHQDQQSSFVPRDEDKSLLRLPPEEFLVKHAVFLSSSFSLLREIISTDINNNHNHNVSNLREIGFFYYLNSFENWKNKANRSSFQKEQKEIHDNERNCEITSTVSDHSSEKIGDNIAEVISNSCSENTHKNASIRMDHDY</sequence>
<protein>
    <submittedName>
        <fullName evidence="1">Uncharacterized protein</fullName>
    </submittedName>
</protein>
<dbReference type="Proteomes" id="UP001239111">
    <property type="component" value="Chromosome 1"/>
</dbReference>
<comment type="caution">
    <text evidence="1">The sequence shown here is derived from an EMBL/GenBank/DDBJ whole genome shotgun (WGS) entry which is preliminary data.</text>
</comment>
<proteinExistence type="predicted"/>